<dbReference type="InterPro" id="IPR021799">
    <property type="entry name" value="PIN-like_prokaryotic"/>
</dbReference>
<organism evidence="1 2">
    <name type="scientific">Methanoregula formicica (strain DSM 22288 / NBRC 105244 / SMSP)</name>
    <dbReference type="NCBI Taxonomy" id="593750"/>
    <lineage>
        <taxon>Archaea</taxon>
        <taxon>Methanobacteriati</taxon>
        <taxon>Methanobacteriota</taxon>
        <taxon>Stenosarchaea group</taxon>
        <taxon>Methanomicrobia</taxon>
        <taxon>Methanomicrobiales</taxon>
        <taxon>Methanoregulaceae</taxon>
        <taxon>Methanoregula</taxon>
    </lineage>
</organism>
<dbReference type="InterPro" id="IPR029060">
    <property type="entry name" value="PIN-like_dom_sf"/>
</dbReference>
<protein>
    <recommendedName>
        <fullName evidence="3">Nucleic acid-binding protein, contains PIN domain</fullName>
    </recommendedName>
</protein>
<dbReference type="STRING" id="593750.Metfor_2362"/>
<evidence type="ECO:0000313" key="2">
    <source>
        <dbReference type="Proteomes" id="UP000010824"/>
    </source>
</evidence>
<reference evidence="1 2" key="2">
    <citation type="journal article" date="2014" name="Genome Announc.">
        <title>Complete Genome Sequence of Methanoregula formicica SMSPT, a Mesophilic Hydrogenotrophic Methanogen Isolated from a Methanogenic Upflow Anaerobic Sludge Blanket Reactor.</title>
        <authorList>
            <person name="Yamamoto K."/>
            <person name="Tamaki H."/>
            <person name="Cadillo-Quiroz H."/>
            <person name="Imachi H."/>
            <person name="Kyrpides N."/>
            <person name="Woyke T."/>
            <person name="Goodwin L."/>
            <person name="Zinder S.H."/>
            <person name="Kamagata Y."/>
            <person name="Liu W.T."/>
        </authorList>
    </citation>
    <scope>NUCLEOTIDE SEQUENCE [LARGE SCALE GENOMIC DNA]</scope>
    <source>
        <strain evidence="2">DSM 22288 / NBRC 105244 / SMSP</strain>
    </source>
</reference>
<dbReference type="eggNOG" id="arCOG09617">
    <property type="taxonomic scope" value="Archaea"/>
</dbReference>
<proteinExistence type="predicted"/>
<evidence type="ECO:0008006" key="3">
    <source>
        <dbReference type="Google" id="ProtNLM"/>
    </source>
</evidence>
<dbReference type="GeneID" id="14309754"/>
<dbReference type="EMBL" id="CP003167">
    <property type="protein sequence ID" value="AGB03366.1"/>
    <property type="molecule type" value="Genomic_DNA"/>
</dbReference>
<accession>L0HHW6</accession>
<reference evidence="2" key="1">
    <citation type="submission" date="2011-12" db="EMBL/GenBank/DDBJ databases">
        <title>Complete sequence of Methanoregula formicicum SMSP.</title>
        <authorList>
            <person name="Lucas S."/>
            <person name="Han J."/>
            <person name="Lapidus A."/>
            <person name="Cheng J.-F."/>
            <person name="Goodwin L."/>
            <person name="Pitluck S."/>
            <person name="Peters L."/>
            <person name="Ovchinnikova G."/>
            <person name="Teshima H."/>
            <person name="Detter J.C."/>
            <person name="Han C."/>
            <person name="Tapia R."/>
            <person name="Land M."/>
            <person name="Hauser L."/>
            <person name="Kyrpides N."/>
            <person name="Ivanova N."/>
            <person name="Pagani I."/>
            <person name="Imachi H."/>
            <person name="Tamaki H."/>
            <person name="Sekiguchi Y."/>
            <person name="Kamagata Y."/>
            <person name="Cadillo-Quiroz H."/>
            <person name="Zinder S."/>
            <person name="Liu W.-T."/>
            <person name="Woyke T."/>
        </authorList>
    </citation>
    <scope>NUCLEOTIDE SEQUENCE [LARGE SCALE GENOMIC DNA]</scope>
    <source>
        <strain evidence="2">DSM 22288 / NBRC 105244 / SMSP</strain>
    </source>
</reference>
<dbReference type="AlphaFoldDB" id="L0HHW6"/>
<dbReference type="OrthoDB" id="108424at2157"/>
<gene>
    <name evidence="1" type="ordered locus">Metfor_2362</name>
</gene>
<dbReference type="HOGENOM" id="CLU_131358_1_0_2"/>
<dbReference type="Pfam" id="PF11848">
    <property type="entry name" value="DUF3368"/>
    <property type="match status" value="1"/>
</dbReference>
<evidence type="ECO:0000313" key="1">
    <source>
        <dbReference type="EMBL" id="AGB03366.1"/>
    </source>
</evidence>
<dbReference type="SUPFAM" id="SSF88723">
    <property type="entry name" value="PIN domain-like"/>
    <property type="match status" value="1"/>
</dbReference>
<name>L0HHW6_METFS</name>
<dbReference type="RefSeq" id="WP_015286328.1">
    <property type="nucleotide sequence ID" value="NC_019943.1"/>
</dbReference>
<dbReference type="Gene3D" id="3.40.50.1010">
    <property type="entry name" value="5'-nuclease"/>
    <property type="match status" value="1"/>
</dbReference>
<keyword evidence="2" id="KW-1185">Reference proteome</keyword>
<dbReference type="KEGG" id="mfo:Metfor_2362"/>
<dbReference type="Proteomes" id="UP000010824">
    <property type="component" value="Chromosome"/>
</dbReference>
<dbReference type="InParanoid" id="L0HHW6"/>
<sequence length="162" mass="18229">MVDTNTIFDLHYGKLLQITFRLPCKFLITNFIIHELRDPPFHALSSMGLLVEKLNSAGVSEIQAMMAKYEGPSYEDISVLVLAKARNTVLITGDDALRRAAADNSVDCHGTCWLIDYLANQSLISFSKAITAYDLIRKNRRNPPSDECKALLAGWKQRQKLE</sequence>